<evidence type="ECO:0000256" key="4">
    <source>
        <dbReference type="ARBA" id="ARBA00023033"/>
    </source>
</evidence>
<dbReference type="AlphaFoldDB" id="A0A7W4TI44"/>
<comment type="caution">
    <text evidence="9">The sequence shown here is derived from an EMBL/GenBank/DDBJ whole genome shotgun (WGS) entry which is preliminary data.</text>
</comment>
<dbReference type="Gene3D" id="3.20.20.30">
    <property type="entry name" value="Luciferase-like domain"/>
    <property type="match status" value="1"/>
</dbReference>
<dbReference type="GO" id="GO:0004497">
    <property type="term" value="F:monooxygenase activity"/>
    <property type="evidence" value="ECO:0007669"/>
    <property type="project" value="UniProtKB-KW"/>
</dbReference>
<feature type="binding site" evidence="6">
    <location>
        <position position="104"/>
    </location>
    <ligand>
        <name>FMN</name>
        <dbReference type="ChEBI" id="CHEBI:58210"/>
    </ligand>
</feature>
<sequence>MSKQLVLGAFEVMAPTFLANSWRHPLARPEGYAGMAHWQELARQLDAGGFDFLFFAEALAYPMTPEGEVPEVVVREAVQFPVHDAPLLLSGLAATVDRLGFVVTSSTTAERPYLLARKYSTLDHLTKGRVGWNIVTSDMQDALVRLLGEGAVMAHDTRYARADDFVSLCLTLWEKGWDEQAQPMDKASGVFTDPAKVHRLHHEGPFFALDGYYPIAPSPQRTPTLFQAGASVAGKNFAATYAECIFTQERDVEAAAALVRDLRDRAQERGRPRDGVKVVNGLSVVVGDTEEKARRLRRELTDAPSREAMAALFLGWSGIDLTRFDPAATLQDISTEVGQSLLRQYQDPSLTVGQVLDGLRETMGGFKVTGTPAQVADEIESIVEATDVDGFLVEFTFGGTESYRDFIADVMPLLRARGLLPAQPRRGSLREMLTGSGSPHLPGTHPGRR</sequence>
<evidence type="ECO:0000313" key="9">
    <source>
        <dbReference type="EMBL" id="MBB2899332.1"/>
    </source>
</evidence>
<organism evidence="9 10">
    <name type="scientific">Kineococcus radiotolerans</name>
    <dbReference type="NCBI Taxonomy" id="131568"/>
    <lineage>
        <taxon>Bacteria</taxon>
        <taxon>Bacillati</taxon>
        <taxon>Actinomycetota</taxon>
        <taxon>Actinomycetes</taxon>
        <taxon>Kineosporiales</taxon>
        <taxon>Kineosporiaceae</taxon>
        <taxon>Kineococcus</taxon>
    </lineage>
</organism>
<evidence type="ECO:0000256" key="1">
    <source>
        <dbReference type="ARBA" id="ARBA00022630"/>
    </source>
</evidence>
<dbReference type="EMBL" id="JACHVY010000001">
    <property type="protein sequence ID" value="MBB2899332.1"/>
    <property type="molecule type" value="Genomic_DNA"/>
</dbReference>
<feature type="region of interest" description="Disordered" evidence="7">
    <location>
        <begin position="428"/>
        <end position="449"/>
    </location>
</feature>
<dbReference type="GO" id="GO:0016705">
    <property type="term" value="F:oxidoreductase activity, acting on paired donors, with incorporation or reduction of molecular oxygen"/>
    <property type="evidence" value="ECO:0007669"/>
    <property type="project" value="InterPro"/>
</dbReference>
<feature type="domain" description="Luciferase-like" evidence="8">
    <location>
        <begin position="34"/>
        <end position="385"/>
    </location>
</feature>
<evidence type="ECO:0000259" key="8">
    <source>
        <dbReference type="Pfam" id="PF00296"/>
    </source>
</evidence>
<evidence type="ECO:0000256" key="2">
    <source>
        <dbReference type="ARBA" id="ARBA00022643"/>
    </source>
</evidence>
<protein>
    <submittedName>
        <fullName evidence="9">FMN-dependent oxidoreductase (Nitrilotriacetate monooxygenase family)</fullName>
    </submittedName>
</protein>
<feature type="binding site" evidence="6">
    <location>
        <position position="231"/>
    </location>
    <ligand>
        <name>FMN</name>
        <dbReference type="ChEBI" id="CHEBI:58210"/>
    </ligand>
</feature>
<keyword evidence="4 9" id="KW-0503">Monooxygenase</keyword>
<dbReference type="InterPro" id="IPR011251">
    <property type="entry name" value="Luciferase-like_dom"/>
</dbReference>
<dbReference type="PANTHER" id="PTHR30011">
    <property type="entry name" value="ALKANESULFONATE MONOOXYGENASE-RELATED"/>
    <property type="match status" value="1"/>
</dbReference>
<reference evidence="9 10" key="1">
    <citation type="submission" date="2020-08" db="EMBL/GenBank/DDBJ databases">
        <title>The Agave Microbiome: Exploring the role of microbial communities in plant adaptations to desert environments.</title>
        <authorList>
            <person name="Partida-Martinez L.P."/>
        </authorList>
    </citation>
    <scope>NUCLEOTIDE SEQUENCE [LARGE SCALE GENOMIC DNA]</scope>
    <source>
        <strain evidence="9 10">AS2.23</strain>
    </source>
</reference>
<keyword evidence="3" id="KW-0560">Oxidoreductase</keyword>
<keyword evidence="1 6" id="KW-0285">Flavoprotein</keyword>
<feature type="binding site" evidence="6">
    <location>
        <position position="159"/>
    </location>
    <ligand>
        <name>FMN</name>
        <dbReference type="ChEBI" id="CHEBI:58210"/>
    </ligand>
</feature>
<dbReference type="InterPro" id="IPR016215">
    <property type="entry name" value="NTA_MOA"/>
</dbReference>
<evidence type="ECO:0000256" key="6">
    <source>
        <dbReference type="PIRSR" id="PIRSR000337-1"/>
    </source>
</evidence>
<dbReference type="InterPro" id="IPR051260">
    <property type="entry name" value="Diverse_substr_monoxygenases"/>
</dbReference>
<proteinExistence type="inferred from homology"/>
<name>A0A7W4TI44_KINRA</name>
<dbReference type="RefSeq" id="WP_183390010.1">
    <property type="nucleotide sequence ID" value="NZ_JACHVY010000001.1"/>
</dbReference>
<evidence type="ECO:0000256" key="3">
    <source>
        <dbReference type="ARBA" id="ARBA00023002"/>
    </source>
</evidence>
<evidence type="ECO:0000256" key="5">
    <source>
        <dbReference type="ARBA" id="ARBA00033748"/>
    </source>
</evidence>
<dbReference type="InterPro" id="IPR036661">
    <property type="entry name" value="Luciferase-like_sf"/>
</dbReference>
<accession>A0A7W4TI44</accession>
<dbReference type="PANTHER" id="PTHR30011:SF16">
    <property type="entry name" value="C2H2 FINGER DOMAIN TRANSCRIPTION FACTOR (EUROFUNG)-RELATED"/>
    <property type="match status" value="1"/>
</dbReference>
<comment type="similarity">
    <text evidence="5">Belongs to the NtaA/SnaA/DszA monooxygenase family.</text>
</comment>
<feature type="binding site" evidence="6">
    <location>
        <position position="155"/>
    </location>
    <ligand>
        <name>FMN</name>
        <dbReference type="ChEBI" id="CHEBI:58210"/>
    </ligand>
</feature>
<evidence type="ECO:0000313" key="10">
    <source>
        <dbReference type="Proteomes" id="UP000533269"/>
    </source>
</evidence>
<dbReference type="Pfam" id="PF00296">
    <property type="entry name" value="Bac_luciferase"/>
    <property type="match status" value="1"/>
</dbReference>
<dbReference type="PIRSF" id="PIRSF000337">
    <property type="entry name" value="NTA_MOA"/>
    <property type="match status" value="1"/>
</dbReference>
<evidence type="ECO:0000256" key="7">
    <source>
        <dbReference type="SAM" id="MobiDB-lite"/>
    </source>
</evidence>
<keyword evidence="2 6" id="KW-0288">FMN</keyword>
<dbReference type="NCBIfam" id="TIGR03860">
    <property type="entry name" value="FMN_nitrolo"/>
    <property type="match status" value="1"/>
</dbReference>
<reference evidence="9 10" key="2">
    <citation type="submission" date="2020-08" db="EMBL/GenBank/DDBJ databases">
        <authorList>
            <person name="Partida-Martinez L."/>
            <person name="Huntemann M."/>
            <person name="Clum A."/>
            <person name="Wang J."/>
            <person name="Palaniappan K."/>
            <person name="Ritter S."/>
            <person name="Chen I.-M."/>
            <person name="Stamatis D."/>
            <person name="Reddy T."/>
            <person name="O'Malley R."/>
            <person name="Daum C."/>
            <person name="Shapiro N."/>
            <person name="Ivanova N."/>
            <person name="Kyrpides N."/>
            <person name="Woyke T."/>
        </authorList>
    </citation>
    <scope>NUCLEOTIDE SEQUENCE [LARGE SCALE GENOMIC DNA]</scope>
    <source>
        <strain evidence="9 10">AS2.23</strain>
    </source>
</reference>
<dbReference type="Proteomes" id="UP000533269">
    <property type="component" value="Unassembled WGS sequence"/>
</dbReference>
<gene>
    <name evidence="9" type="ORF">FHR75_000120</name>
</gene>
<dbReference type="SUPFAM" id="SSF51679">
    <property type="entry name" value="Bacterial luciferase-like"/>
    <property type="match status" value="1"/>
</dbReference>